<dbReference type="NCBIfam" id="NF005801">
    <property type="entry name" value="PRK07656.1"/>
    <property type="match status" value="1"/>
</dbReference>
<dbReference type="Gene3D" id="3.30.300.30">
    <property type="match status" value="1"/>
</dbReference>
<feature type="region of interest" description="Disordered" evidence="3">
    <location>
        <begin position="485"/>
        <end position="504"/>
    </location>
</feature>
<dbReference type="RefSeq" id="WP_067847618.1">
    <property type="nucleotide sequence ID" value="NZ_LGTW01000005.1"/>
</dbReference>
<dbReference type="GO" id="GO:0006631">
    <property type="term" value="P:fatty acid metabolic process"/>
    <property type="evidence" value="ECO:0007669"/>
    <property type="project" value="TreeGrafter"/>
</dbReference>
<dbReference type="PATRIC" id="fig|59750.3.peg.6127"/>
<evidence type="ECO:0000259" key="5">
    <source>
        <dbReference type="Pfam" id="PF13193"/>
    </source>
</evidence>
<evidence type="ECO:0000313" key="7">
    <source>
        <dbReference type="Proteomes" id="UP000070612"/>
    </source>
</evidence>
<protein>
    <submittedName>
        <fullName evidence="6">Fatty acid--CoA ligase</fullName>
    </submittedName>
</protein>
<dbReference type="PANTHER" id="PTHR43201">
    <property type="entry name" value="ACYL-COA SYNTHETASE"/>
    <property type="match status" value="1"/>
</dbReference>
<dbReference type="InterPro" id="IPR045851">
    <property type="entry name" value="AMP-bd_C_sf"/>
</dbReference>
<dbReference type="SUPFAM" id="SSF56801">
    <property type="entry name" value="Acetyl-CoA synthetase-like"/>
    <property type="match status" value="1"/>
</dbReference>
<evidence type="ECO:0000313" key="6">
    <source>
        <dbReference type="EMBL" id="KWX24376.1"/>
    </source>
</evidence>
<name>A0A132PPV6_9MYCO</name>
<keyword evidence="2 6" id="KW-0436">Ligase</keyword>
<reference evidence="6 7" key="1">
    <citation type="submission" date="2015-07" db="EMBL/GenBank/DDBJ databases">
        <title>A draft genome sequence of Mycobacterium wolinskyi.</title>
        <authorList>
            <person name="de Man T.J."/>
            <person name="Perry K.A."/>
            <person name="Coulliette A.D."/>
            <person name="Jensen B."/>
            <person name="Toney N.C."/>
            <person name="Limbago B.M."/>
            <person name="Noble-Wang J."/>
        </authorList>
    </citation>
    <scope>NUCLEOTIDE SEQUENCE [LARGE SCALE GENOMIC DNA]</scope>
    <source>
        <strain evidence="6 7">CDC_01</strain>
    </source>
</reference>
<dbReference type="Proteomes" id="UP000070612">
    <property type="component" value="Unassembled WGS sequence"/>
</dbReference>
<sequence>MTGVPWQTIPEMVLSAADRFGDAEAVVDGPLRLTFSQLTERVRRAAGAFHGLGIDRGDRIAIWAPNSAEWMIAAFGALTAGAVVVPVNTRFKAEEAGDVIRRSGAKAVLRQQGFLGQEFEVPAGVPAIELKSDFLGSGPAYEAPDLSGTDIADIIYTSGTTGRPKGVMMNHRQTLRLYAEWCDLADLREGDRYLIVNPFFHTFGYKAGCIASLIRGATVLPVPLFDVDAVVELIAAERITMLPGPPTLYHSLLAVPDKTKLATLRAAVTGAADIPVELVRRIHEELPFQTLATGYGLTEAGTATLSRPGDSFEDIATTVGTACDGVEVTVADDGEVLVRGYSVMQGYFDDPAATAEAIDGDGWLHTGDLGTLDDNGRLRIVGRKKDMFIVGGFNAYPAEIEGFLLEHPDVAQAAVIGVDDERLGQVGKAFVVVKQRPGVTRDSVSAEDLIAWSRERMAGYKVPRYVEFLDELPLNATGKVMKDQLQTRLRTGDRSESAERSHST</sequence>
<feature type="domain" description="AMP-binding enzyme C-terminal" evidence="5">
    <location>
        <begin position="399"/>
        <end position="479"/>
    </location>
</feature>
<feature type="compositionally biased region" description="Basic and acidic residues" evidence="3">
    <location>
        <begin position="490"/>
        <end position="504"/>
    </location>
</feature>
<evidence type="ECO:0000259" key="4">
    <source>
        <dbReference type="Pfam" id="PF00501"/>
    </source>
</evidence>
<dbReference type="InterPro" id="IPR042099">
    <property type="entry name" value="ANL_N_sf"/>
</dbReference>
<dbReference type="InterPro" id="IPR020845">
    <property type="entry name" value="AMP-binding_CS"/>
</dbReference>
<dbReference type="Pfam" id="PF13193">
    <property type="entry name" value="AMP-binding_C"/>
    <property type="match status" value="1"/>
</dbReference>
<evidence type="ECO:0000256" key="1">
    <source>
        <dbReference type="ARBA" id="ARBA00006432"/>
    </source>
</evidence>
<accession>A0A132PPV6</accession>
<dbReference type="Pfam" id="PF00501">
    <property type="entry name" value="AMP-binding"/>
    <property type="match status" value="1"/>
</dbReference>
<proteinExistence type="inferred from homology"/>
<keyword evidence="7" id="KW-1185">Reference proteome</keyword>
<feature type="domain" description="AMP-dependent synthetase/ligase" evidence="4">
    <location>
        <begin position="16"/>
        <end position="348"/>
    </location>
</feature>
<dbReference type="AlphaFoldDB" id="A0A132PPV6"/>
<dbReference type="STRING" id="59750.AWC31_18870"/>
<evidence type="ECO:0000256" key="2">
    <source>
        <dbReference type="ARBA" id="ARBA00022598"/>
    </source>
</evidence>
<evidence type="ECO:0000256" key="3">
    <source>
        <dbReference type="SAM" id="MobiDB-lite"/>
    </source>
</evidence>
<dbReference type="Gene3D" id="3.40.50.12780">
    <property type="entry name" value="N-terminal domain of ligase-like"/>
    <property type="match status" value="1"/>
</dbReference>
<dbReference type="InterPro" id="IPR000873">
    <property type="entry name" value="AMP-dep_synth/lig_dom"/>
</dbReference>
<comment type="similarity">
    <text evidence="1">Belongs to the ATP-dependent AMP-binding enzyme family.</text>
</comment>
<dbReference type="InterPro" id="IPR025110">
    <property type="entry name" value="AMP-bd_C"/>
</dbReference>
<dbReference type="GO" id="GO:0031956">
    <property type="term" value="F:medium-chain fatty acid-CoA ligase activity"/>
    <property type="evidence" value="ECO:0007669"/>
    <property type="project" value="TreeGrafter"/>
</dbReference>
<dbReference type="PANTHER" id="PTHR43201:SF5">
    <property type="entry name" value="MEDIUM-CHAIN ACYL-COA LIGASE ACSF2, MITOCHONDRIAL"/>
    <property type="match status" value="1"/>
</dbReference>
<dbReference type="PROSITE" id="PS00455">
    <property type="entry name" value="AMP_BINDING"/>
    <property type="match status" value="1"/>
</dbReference>
<gene>
    <name evidence="6" type="ORF">AFM11_10435</name>
</gene>
<dbReference type="EMBL" id="LGTW01000005">
    <property type="protein sequence ID" value="KWX24376.1"/>
    <property type="molecule type" value="Genomic_DNA"/>
</dbReference>
<comment type="caution">
    <text evidence="6">The sequence shown here is derived from an EMBL/GenBank/DDBJ whole genome shotgun (WGS) entry which is preliminary data.</text>
</comment>
<organism evidence="6 7">
    <name type="scientific">Mycolicibacterium wolinskyi</name>
    <dbReference type="NCBI Taxonomy" id="59750"/>
    <lineage>
        <taxon>Bacteria</taxon>
        <taxon>Bacillati</taxon>
        <taxon>Actinomycetota</taxon>
        <taxon>Actinomycetes</taxon>
        <taxon>Mycobacteriales</taxon>
        <taxon>Mycobacteriaceae</taxon>
        <taxon>Mycolicibacterium</taxon>
    </lineage>
</organism>